<keyword evidence="1" id="KW-0560">Oxidoreductase</keyword>
<sequence length="376" mass="40580">MPGIRSRIKRIFATRKEPPRLDKGKARADSPPTPTSDTSDSDGLPVLHYSDLHLAPATLARSSAFYLVGHALPPAPLPQAKQLLTSPADIKKTLIHPRGSTVRGYNSAVSSGREWWDYSPENGGKNLTLDDEGFQAATRAYFTASIALLQEICAQFNSSPSSSSSSSSSSSTPTIPSEVITDVGFSTMRYLRYSPAVFPESSNTTSNTTSSTTNNTTSSTTTANNAKSTPSDPSSIPRMEAHTDHGILTLMTATAPSGLYIWDRTGQIYSAPPLSNAVLIIAGDLLAHFTALPNTNILDDGEKAVGSSTVLPTVHAVVMPPDTRERYSVAVFLRPRRELVVNRGKGGEVTFGRWAEEKGRIRGRRCWMVGQQQPQF</sequence>
<evidence type="ECO:0000256" key="2">
    <source>
        <dbReference type="SAM" id="MobiDB-lite"/>
    </source>
</evidence>
<dbReference type="GO" id="GO:0016491">
    <property type="term" value="F:oxidoreductase activity"/>
    <property type="evidence" value="ECO:0007669"/>
    <property type="project" value="UniProtKB-KW"/>
</dbReference>
<feature type="domain" description="Fe2OG dioxygenase" evidence="3">
    <location>
        <begin position="219"/>
        <end position="335"/>
    </location>
</feature>
<accession>A0AAV9V7H5</accession>
<dbReference type="SUPFAM" id="SSF51197">
    <property type="entry name" value="Clavaminate synthase-like"/>
    <property type="match status" value="1"/>
</dbReference>
<dbReference type="EMBL" id="JAVHNQ010000002">
    <property type="protein sequence ID" value="KAK6355545.1"/>
    <property type="molecule type" value="Genomic_DNA"/>
</dbReference>
<evidence type="ECO:0000313" key="5">
    <source>
        <dbReference type="Proteomes" id="UP001375240"/>
    </source>
</evidence>
<dbReference type="GO" id="GO:0046872">
    <property type="term" value="F:metal ion binding"/>
    <property type="evidence" value="ECO:0007669"/>
    <property type="project" value="UniProtKB-KW"/>
</dbReference>
<gene>
    <name evidence="4" type="ORF">TWF696_004644</name>
</gene>
<keyword evidence="5" id="KW-1185">Reference proteome</keyword>
<feature type="region of interest" description="Disordered" evidence="2">
    <location>
        <begin position="1"/>
        <end position="44"/>
    </location>
</feature>
<dbReference type="InterPro" id="IPR005123">
    <property type="entry name" value="Oxoglu/Fe-dep_dioxygenase_dom"/>
</dbReference>
<keyword evidence="1" id="KW-0479">Metal-binding</keyword>
<dbReference type="InterPro" id="IPR027443">
    <property type="entry name" value="IPNS-like_sf"/>
</dbReference>
<proteinExistence type="inferred from homology"/>
<organism evidence="4 5">
    <name type="scientific">Orbilia brochopaga</name>
    <dbReference type="NCBI Taxonomy" id="3140254"/>
    <lineage>
        <taxon>Eukaryota</taxon>
        <taxon>Fungi</taxon>
        <taxon>Dikarya</taxon>
        <taxon>Ascomycota</taxon>
        <taxon>Pezizomycotina</taxon>
        <taxon>Orbiliomycetes</taxon>
        <taxon>Orbiliales</taxon>
        <taxon>Orbiliaceae</taxon>
        <taxon>Orbilia</taxon>
    </lineage>
</organism>
<feature type="region of interest" description="Disordered" evidence="2">
    <location>
        <begin position="199"/>
        <end position="239"/>
    </location>
</feature>
<feature type="compositionally biased region" description="Basic and acidic residues" evidence="2">
    <location>
        <begin position="14"/>
        <end position="28"/>
    </location>
</feature>
<dbReference type="PROSITE" id="PS51471">
    <property type="entry name" value="FE2OG_OXY"/>
    <property type="match status" value="1"/>
</dbReference>
<feature type="compositionally biased region" description="Low complexity" evidence="2">
    <location>
        <begin position="201"/>
        <end position="229"/>
    </location>
</feature>
<dbReference type="AlphaFoldDB" id="A0AAV9V7H5"/>
<protein>
    <recommendedName>
        <fullName evidence="3">Fe2OG dioxygenase domain-containing protein</fullName>
    </recommendedName>
</protein>
<comment type="caution">
    <text evidence="4">The sequence shown here is derived from an EMBL/GenBank/DDBJ whole genome shotgun (WGS) entry which is preliminary data.</text>
</comment>
<name>A0AAV9V7H5_9PEZI</name>
<keyword evidence="1" id="KW-0408">Iron</keyword>
<feature type="compositionally biased region" description="Basic residues" evidence="2">
    <location>
        <begin position="1"/>
        <end position="13"/>
    </location>
</feature>
<comment type="similarity">
    <text evidence="1">Belongs to the iron/ascorbate-dependent oxidoreductase family.</text>
</comment>
<dbReference type="Gene3D" id="2.60.120.330">
    <property type="entry name" value="B-lactam Antibiotic, Isopenicillin N Synthase, Chain"/>
    <property type="match status" value="1"/>
</dbReference>
<evidence type="ECO:0000256" key="1">
    <source>
        <dbReference type="RuleBase" id="RU003682"/>
    </source>
</evidence>
<evidence type="ECO:0000259" key="3">
    <source>
        <dbReference type="PROSITE" id="PS51471"/>
    </source>
</evidence>
<reference evidence="4 5" key="1">
    <citation type="submission" date="2019-10" db="EMBL/GenBank/DDBJ databases">
        <authorList>
            <person name="Palmer J.M."/>
        </authorList>
    </citation>
    <scope>NUCLEOTIDE SEQUENCE [LARGE SCALE GENOMIC DNA]</scope>
    <source>
        <strain evidence="4 5">TWF696</strain>
    </source>
</reference>
<evidence type="ECO:0000313" key="4">
    <source>
        <dbReference type="EMBL" id="KAK6355545.1"/>
    </source>
</evidence>
<dbReference type="Proteomes" id="UP001375240">
    <property type="component" value="Unassembled WGS sequence"/>
</dbReference>
<dbReference type="InterPro" id="IPR044861">
    <property type="entry name" value="IPNS-like_FE2OG_OXY"/>
</dbReference>
<dbReference type="Pfam" id="PF03171">
    <property type="entry name" value="2OG-FeII_Oxy"/>
    <property type="match status" value="1"/>
</dbReference>